<dbReference type="Proteomes" id="UP001280121">
    <property type="component" value="Unassembled WGS sequence"/>
</dbReference>
<evidence type="ECO:0000313" key="1">
    <source>
        <dbReference type="EMBL" id="KAK2663859.1"/>
    </source>
</evidence>
<gene>
    <name evidence="1" type="ORF">Ddye_002433</name>
</gene>
<comment type="caution">
    <text evidence="1">The sequence shown here is derived from an EMBL/GenBank/DDBJ whole genome shotgun (WGS) entry which is preliminary data.</text>
</comment>
<dbReference type="AlphaFoldDB" id="A0AAD9XQF5"/>
<protein>
    <submittedName>
        <fullName evidence="1">Uncharacterized protein</fullName>
    </submittedName>
</protein>
<keyword evidence="2" id="KW-1185">Reference proteome</keyword>
<dbReference type="EMBL" id="JANJYI010000001">
    <property type="protein sequence ID" value="KAK2663859.1"/>
    <property type="molecule type" value="Genomic_DNA"/>
</dbReference>
<name>A0AAD9XQF5_9ROSI</name>
<accession>A0AAD9XQF5</accession>
<evidence type="ECO:0000313" key="2">
    <source>
        <dbReference type="Proteomes" id="UP001280121"/>
    </source>
</evidence>
<reference evidence="1" key="1">
    <citation type="journal article" date="2023" name="Plant J.">
        <title>Genome sequences and population genomics provide insights into the demographic history, inbreeding, and mutation load of two 'living fossil' tree species of Dipteronia.</title>
        <authorList>
            <person name="Feng Y."/>
            <person name="Comes H.P."/>
            <person name="Chen J."/>
            <person name="Zhu S."/>
            <person name="Lu R."/>
            <person name="Zhang X."/>
            <person name="Li P."/>
            <person name="Qiu J."/>
            <person name="Olsen K.M."/>
            <person name="Qiu Y."/>
        </authorList>
    </citation>
    <scope>NUCLEOTIDE SEQUENCE</scope>
    <source>
        <strain evidence="1">KIB01</strain>
    </source>
</reference>
<organism evidence="1 2">
    <name type="scientific">Dipteronia dyeriana</name>
    <dbReference type="NCBI Taxonomy" id="168575"/>
    <lineage>
        <taxon>Eukaryota</taxon>
        <taxon>Viridiplantae</taxon>
        <taxon>Streptophyta</taxon>
        <taxon>Embryophyta</taxon>
        <taxon>Tracheophyta</taxon>
        <taxon>Spermatophyta</taxon>
        <taxon>Magnoliopsida</taxon>
        <taxon>eudicotyledons</taxon>
        <taxon>Gunneridae</taxon>
        <taxon>Pentapetalae</taxon>
        <taxon>rosids</taxon>
        <taxon>malvids</taxon>
        <taxon>Sapindales</taxon>
        <taxon>Sapindaceae</taxon>
        <taxon>Hippocastanoideae</taxon>
        <taxon>Acereae</taxon>
        <taxon>Dipteronia</taxon>
    </lineage>
</organism>
<sequence>MWFLWRIGPQRKDLQRQMRECKGEICKGRRLVKISSKKKTSLWPNSCGTSSQTCDVTNAAIDARVRGSQPPSSQIDTQTYQDYKLDMISIGVYCSRDAS</sequence>
<proteinExistence type="predicted"/>